<organism evidence="2 3">
    <name type="scientific">Gemmata obscuriglobus</name>
    <dbReference type="NCBI Taxonomy" id="114"/>
    <lineage>
        <taxon>Bacteria</taxon>
        <taxon>Pseudomonadati</taxon>
        <taxon>Planctomycetota</taxon>
        <taxon>Planctomycetia</taxon>
        <taxon>Gemmatales</taxon>
        <taxon>Gemmataceae</taxon>
        <taxon>Gemmata</taxon>
    </lineage>
</organism>
<gene>
    <name evidence="2" type="ORF">C1280_13570</name>
</gene>
<dbReference type="EMBL" id="CP025958">
    <property type="protein sequence ID" value="AWM37916.1"/>
    <property type="molecule type" value="Genomic_DNA"/>
</dbReference>
<dbReference type="OrthoDB" id="9837068at2"/>
<keyword evidence="1" id="KW-1133">Transmembrane helix</keyword>
<keyword evidence="3" id="KW-1185">Reference proteome</keyword>
<evidence type="ECO:0000313" key="3">
    <source>
        <dbReference type="Proteomes" id="UP000245802"/>
    </source>
</evidence>
<reference evidence="2 3" key="1">
    <citation type="submission" date="2018-01" db="EMBL/GenBank/DDBJ databases">
        <title>G. obscuriglobus.</title>
        <authorList>
            <person name="Franke J."/>
            <person name="Blomberg W."/>
            <person name="Selmecki A."/>
        </authorList>
    </citation>
    <scope>NUCLEOTIDE SEQUENCE [LARGE SCALE GENOMIC DNA]</scope>
    <source>
        <strain evidence="2 3">DSM 5831</strain>
    </source>
</reference>
<dbReference type="AlphaFoldDB" id="A0A2Z3H2X2"/>
<sequence>MATTFIFEELDEATREYLTAVRDNEGVGSPGVFASTSDSLPGCGCIAGPLIIGATLLFTLMPWLGIILHEPLGVACLQTGGILLGGWLLMARFRTRGGANAGTWVYADPLHLYEAFREQVTVTPIDDVSDASYTHNYDSNGNYQNSVISIAYGKRGLTTVTLTNEARSEYLVTYLNYLAWARGPDGGERGELPPADLGGLARYVVRNGDEPKDAENNINLSLIELDITEVPEEPGREGRAAPPLLPYVFMFVGALLCFFVMGVIVNPVVRDNTIFDTVMKDNPPPSMTEPRFLRAYLTDPRNKLHRDAVTRRLAQFYAPAITHVETRAENKLLGRGMAEVLKGLGTAEQPVVSLRVSETATPPGAGTKEGREERIRTEFANAVNTAFANESWGKAIQPPPGEVFTPESQPPPIGHQLIAFVEPPDPDANGNPKPVHFDIAYALKDAGNGLFTIVVNVTLKADVTQDDVGRGQFTLPGTYGLTDFETRAVPAIRDTLIRQMIGPPGNPGMPGMLRAP</sequence>
<evidence type="ECO:0000313" key="2">
    <source>
        <dbReference type="EMBL" id="AWM37916.1"/>
    </source>
</evidence>
<feature type="transmembrane region" description="Helical" evidence="1">
    <location>
        <begin position="244"/>
        <end position="265"/>
    </location>
</feature>
<keyword evidence="1" id="KW-0472">Membrane</keyword>
<dbReference type="RefSeq" id="WP_010045007.1">
    <property type="nucleotide sequence ID" value="NZ_CP025958.1"/>
</dbReference>
<dbReference type="KEGG" id="gog:C1280_13570"/>
<feature type="transmembrane region" description="Helical" evidence="1">
    <location>
        <begin position="72"/>
        <end position="90"/>
    </location>
</feature>
<proteinExistence type="predicted"/>
<dbReference type="Proteomes" id="UP000245802">
    <property type="component" value="Chromosome"/>
</dbReference>
<evidence type="ECO:0000256" key="1">
    <source>
        <dbReference type="SAM" id="Phobius"/>
    </source>
</evidence>
<accession>A0A2Z3H2X2</accession>
<feature type="transmembrane region" description="Helical" evidence="1">
    <location>
        <begin position="45"/>
        <end position="66"/>
    </location>
</feature>
<protein>
    <submittedName>
        <fullName evidence="2">Uncharacterized protein</fullName>
    </submittedName>
</protein>
<keyword evidence="1" id="KW-0812">Transmembrane</keyword>
<name>A0A2Z3H2X2_9BACT</name>